<comment type="caution">
    <text evidence="2">The sequence shown here is derived from an EMBL/GenBank/DDBJ whole genome shotgun (WGS) entry which is preliminary data.</text>
</comment>
<name>A0ABY2AH40_9GAMM</name>
<dbReference type="Proteomes" id="UP000292554">
    <property type="component" value="Unassembled WGS sequence"/>
</dbReference>
<dbReference type="RefSeq" id="WP_131417673.1">
    <property type="nucleotide sequence ID" value="NZ_SJXE01000026.1"/>
</dbReference>
<reference evidence="2 3" key="1">
    <citation type="submission" date="2019-02" db="EMBL/GenBank/DDBJ databases">
        <title>Corallincola luteus sp. nov., a marine bacterium isolated from surface sediment of Bohai Sea in China.</title>
        <authorList>
            <person name="Ren Q."/>
        </authorList>
    </citation>
    <scope>NUCLEOTIDE SEQUENCE [LARGE SCALE GENOMIC DNA]</scope>
    <source>
        <strain evidence="2 3">DASS28</strain>
    </source>
</reference>
<keyword evidence="1" id="KW-0812">Transmembrane</keyword>
<keyword evidence="1" id="KW-0472">Membrane</keyword>
<evidence type="ECO:0000313" key="3">
    <source>
        <dbReference type="Proteomes" id="UP000292554"/>
    </source>
</evidence>
<evidence type="ECO:0000256" key="1">
    <source>
        <dbReference type="SAM" id="Phobius"/>
    </source>
</evidence>
<sequence length="278" mass="31224">MIIIGNESGLNFRIRKPLEGPYIEVDIWFKDVHLTPIDNVAYLPQFLHSMRSELEELKEKSINPDGFFLYFGATTDDCSSRIKLEGDTAIVTFEVEEGVIHPMKCSASDLINLYSETIEALEKHNNASHKLVATLLGDKGHSAASRWPLSVFAALCFSMARCLMNSPKILVAMRTSVVLAFVFTLAHVISFYLPHVYAQVTVIDSGSPKVIEIVEFGIIETFRQKLLPWLSFYIAVISAIICLSYGIKINRNSKQQRLLSFSLFLVVVSWFSIPTLIA</sequence>
<feature type="transmembrane region" description="Helical" evidence="1">
    <location>
        <begin position="171"/>
        <end position="193"/>
    </location>
</feature>
<proteinExistence type="predicted"/>
<protein>
    <submittedName>
        <fullName evidence="2">Uncharacterized protein</fullName>
    </submittedName>
</protein>
<feature type="transmembrane region" description="Helical" evidence="1">
    <location>
        <begin position="226"/>
        <end position="246"/>
    </location>
</feature>
<keyword evidence="3" id="KW-1185">Reference proteome</keyword>
<gene>
    <name evidence="2" type="ORF">EZV61_19310</name>
</gene>
<organism evidence="2 3">
    <name type="scientific">Corallincola luteus</name>
    <dbReference type="NCBI Taxonomy" id="1775177"/>
    <lineage>
        <taxon>Bacteria</taxon>
        <taxon>Pseudomonadati</taxon>
        <taxon>Pseudomonadota</taxon>
        <taxon>Gammaproteobacteria</taxon>
        <taxon>Alteromonadales</taxon>
        <taxon>Psychromonadaceae</taxon>
        <taxon>Corallincola</taxon>
    </lineage>
</organism>
<feature type="transmembrane region" description="Helical" evidence="1">
    <location>
        <begin position="258"/>
        <end position="277"/>
    </location>
</feature>
<accession>A0ABY2AH40</accession>
<evidence type="ECO:0000313" key="2">
    <source>
        <dbReference type="EMBL" id="TCI01076.1"/>
    </source>
</evidence>
<dbReference type="EMBL" id="SJXE01000026">
    <property type="protein sequence ID" value="TCI01076.1"/>
    <property type="molecule type" value="Genomic_DNA"/>
</dbReference>
<keyword evidence="1" id="KW-1133">Transmembrane helix</keyword>